<name>A0A381U7P9_9ZZZZ</name>
<sequence length="74" mass="8464">MDLTLREKRVVRRAVQAYHEKKECKGRYTGATADQILEELEPSPDRWTHLAALVIATVEEGKDAEVMATDPRLR</sequence>
<accession>A0A381U7P9</accession>
<dbReference type="AlphaFoldDB" id="A0A381U7P9"/>
<protein>
    <submittedName>
        <fullName evidence="1">Uncharacterized protein</fullName>
    </submittedName>
</protein>
<reference evidence="1" key="1">
    <citation type="submission" date="2018-05" db="EMBL/GenBank/DDBJ databases">
        <authorList>
            <person name="Lanie J.A."/>
            <person name="Ng W.-L."/>
            <person name="Kazmierczak K.M."/>
            <person name="Andrzejewski T.M."/>
            <person name="Davidsen T.M."/>
            <person name="Wayne K.J."/>
            <person name="Tettelin H."/>
            <person name="Glass J.I."/>
            <person name="Rusch D."/>
            <person name="Podicherti R."/>
            <person name="Tsui H.-C.T."/>
            <person name="Winkler M.E."/>
        </authorList>
    </citation>
    <scope>NUCLEOTIDE SEQUENCE</scope>
</reference>
<proteinExistence type="predicted"/>
<evidence type="ECO:0000313" key="1">
    <source>
        <dbReference type="EMBL" id="SVA24169.1"/>
    </source>
</evidence>
<gene>
    <name evidence="1" type="ORF">METZ01_LOCUS77023</name>
</gene>
<organism evidence="1">
    <name type="scientific">marine metagenome</name>
    <dbReference type="NCBI Taxonomy" id="408172"/>
    <lineage>
        <taxon>unclassified sequences</taxon>
        <taxon>metagenomes</taxon>
        <taxon>ecological metagenomes</taxon>
    </lineage>
</organism>
<dbReference type="EMBL" id="UINC01005886">
    <property type="protein sequence ID" value="SVA24169.1"/>
    <property type="molecule type" value="Genomic_DNA"/>
</dbReference>